<dbReference type="AlphaFoldDB" id="A0A239N3S7"/>
<dbReference type="Proteomes" id="UP000198327">
    <property type="component" value="Unassembled WGS sequence"/>
</dbReference>
<name>A0A239N3S7_9NOCA</name>
<dbReference type="GO" id="GO:0051537">
    <property type="term" value="F:2 iron, 2 sulfur cluster binding"/>
    <property type="evidence" value="ECO:0007669"/>
    <property type="project" value="InterPro"/>
</dbReference>
<dbReference type="Pfam" id="PF11575">
    <property type="entry name" value="FhuF_C"/>
    <property type="match status" value="1"/>
</dbReference>
<dbReference type="RefSeq" id="WP_089252305.1">
    <property type="nucleotide sequence ID" value="NZ_FZOW01000028.1"/>
</dbReference>
<evidence type="ECO:0000259" key="1">
    <source>
        <dbReference type="Pfam" id="PF11575"/>
    </source>
</evidence>
<gene>
    <name evidence="2" type="ORF">SAMN05421642_1285</name>
</gene>
<feature type="domain" description="Ferric siderophore reductase C-terminal" evidence="1">
    <location>
        <begin position="196"/>
        <end position="214"/>
    </location>
</feature>
<protein>
    <recommendedName>
        <fullName evidence="1">Ferric siderophore reductase C-terminal domain-containing protein</fullName>
    </recommendedName>
</protein>
<keyword evidence="3" id="KW-1185">Reference proteome</keyword>
<evidence type="ECO:0000313" key="2">
    <source>
        <dbReference type="EMBL" id="SNT49103.1"/>
    </source>
</evidence>
<dbReference type="OrthoDB" id="3290158at2"/>
<organism evidence="2 3">
    <name type="scientific">Rhodococcoides kyotonense</name>
    <dbReference type="NCBI Taxonomy" id="398843"/>
    <lineage>
        <taxon>Bacteria</taxon>
        <taxon>Bacillati</taxon>
        <taxon>Actinomycetota</taxon>
        <taxon>Actinomycetes</taxon>
        <taxon>Mycobacteriales</taxon>
        <taxon>Nocardiaceae</taxon>
        <taxon>Rhodococcoides</taxon>
    </lineage>
</organism>
<accession>A0A239N3S7</accession>
<proteinExistence type="predicted"/>
<sequence>MSIYSQTIERVPALADYLDGPFDLPATIMLDSAWIRARVDDTGRRWDCDDDRVNATLWWYSASSTLAFVAVATSMVTGRAADPALETSTCFLRANGYLGGVCTDRILDIDHLSAAFDNTLGAVIDVLSSASGVRRRVLWAITTDSIANRALDVGAALDNRELGSRFATAVIERMRAPLPTPRFVDVGGRRFTRRCSCCLLYETQGADKCSSCPRRPSAERRDLLAAAARNP</sequence>
<reference evidence="3" key="1">
    <citation type="submission" date="2017-06" db="EMBL/GenBank/DDBJ databases">
        <authorList>
            <person name="Varghese N."/>
            <person name="Submissions S."/>
        </authorList>
    </citation>
    <scope>NUCLEOTIDE SEQUENCE [LARGE SCALE GENOMIC DNA]</scope>
    <source>
        <strain evidence="3">JCM 23211</strain>
    </source>
</reference>
<evidence type="ECO:0000313" key="3">
    <source>
        <dbReference type="Proteomes" id="UP000198327"/>
    </source>
</evidence>
<dbReference type="EMBL" id="FZOW01000028">
    <property type="protein sequence ID" value="SNT49103.1"/>
    <property type="molecule type" value="Genomic_DNA"/>
</dbReference>
<dbReference type="InterPro" id="IPR024726">
    <property type="entry name" value="FhuF_C"/>
</dbReference>